<sequence>MKRDVQTLSQIEEQAGEIRQMVAEEQFEPELYQKKLCSELEDIIQNYAEDHANMKITKIQSNLMIIVQSFYKRNLISKDHCGIFQQKIKSLNKIENIEDILKQREKNLPAQQEQPKKSQSAKPNKGRRIEH</sequence>
<name>A0AA86UZM2_9EUKA</name>
<evidence type="ECO:0000313" key="2">
    <source>
        <dbReference type="EMBL" id="CAI9953653.1"/>
    </source>
</evidence>
<feature type="compositionally biased region" description="Polar residues" evidence="1">
    <location>
        <begin position="109"/>
        <end position="122"/>
    </location>
</feature>
<gene>
    <name evidence="3" type="ORF">HINF_LOCUS31854</name>
    <name evidence="2" type="ORF">HINF_LOCUS41298</name>
</gene>
<keyword evidence="4" id="KW-1185">Reference proteome</keyword>
<protein>
    <submittedName>
        <fullName evidence="3">Hypothetical_protein</fullName>
    </submittedName>
</protein>
<feature type="region of interest" description="Disordered" evidence="1">
    <location>
        <begin position="102"/>
        <end position="131"/>
    </location>
</feature>
<dbReference type="AlphaFoldDB" id="A0AA86UZM2"/>
<organism evidence="2">
    <name type="scientific">Hexamita inflata</name>
    <dbReference type="NCBI Taxonomy" id="28002"/>
    <lineage>
        <taxon>Eukaryota</taxon>
        <taxon>Metamonada</taxon>
        <taxon>Diplomonadida</taxon>
        <taxon>Hexamitidae</taxon>
        <taxon>Hexamitinae</taxon>
        <taxon>Hexamita</taxon>
    </lineage>
</organism>
<dbReference type="EMBL" id="CAXDID020000107">
    <property type="protein sequence ID" value="CAL6028533.1"/>
    <property type="molecule type" value="Genomic_DNA"/>
</dbReference>
<accession>A0AA86UZM2</accession>
<evidence type="ECO:0000313" key="3">
    <source>
        <dbReference type="EMBL" id="CAL6028533.1"/>
    </source>
</evidence>
<evidence type="ECO:0000256" key="1">
    <source>
        <dbReference type="SAM" id="MobiDB-lite"/>
    </source>
</evidence>
<comment type="caution">
    <text evidence="2">The sequence shown here is derived from an EMBL/GenBank/DDBJ whole genome shotgun (WGS) entry which is preliminary data.</text>
</comment>
<evidence type="ECO:0000313" key="4">
    <source>
        <dbReference type="Proteomes" id="UP001642409"/>
    </source>
</evidence>
<dbReference type="Proteomes" id="UP001642409">
    <property type="component" value="Unassembled WGS sequence"/>
</dbReference>
<reference evidence="3 4" key="2">
    <citation type="submission" date="2024-07" db="EMBL/GenBank/DDBJ databases">
        <authorList>
            <person name="Akdeniz Z."/>
        </authorList>
    </citation>
    <scope>NUCLEOTIDE SEQUENCE [LARGE SCALE GENOMIC DNA]</scope>
</reference>
<dbReference type="EMBL" id="CATOUU010000840">
    <property type="protein sequence ID" value="CAI9953653.1"/>
    <property type="molecule type" value="Genomic_DNA"/>
</dbReference>
<reference evidence="2" key="1">
    <citation type="submission" date="2023-06" db="EMBL/GenBank/DDBJ databases">
        <authorList>
            <person name="Kurt Z."/>
        </authorList>
    </citation>
    <scope>NUCLEOTIDE SEQUENCE</scope>
</reference>
<proteinExistence type="predicted"/>